<dbReference type="InterPro" id="IPR026444">
    <property type="entry name" value="Secre_tail"/>
</dbReference>
<gene>
    <name evidence="1" type="ORF">CRI94_08645</name>
</gene>
<keyword evidence="2" id="KW-1185">Reference proteome</keyword>
<name>A0A2A8CXK8_9BACT</name>
<dbReference type="NCBIfam" id="TIGR04183">
    <property type="entry name" value="Por_Secre_tail"/>
    <property type="match status" value="1"/>
</dbReference>
<dbReference type="EMBL" id="PDEQ01000004">
    <property type="protein sequence ID" value="PEN13386.1"/>
    <property type="molecule type" value="Genomic_DNA"/>
</dbReference>
<organism evidence="1 2">
    <name type="scientific">Longibacter salinarum</name>
    <dbReference type="NCBI Taxonomy" id="1850348"/>
    <lineage>
        <taxon>Bacteria</taxon>
        <taxon>Pseudomonadati</taxon>
        <taxon>Rhodothermota</taxon>
        <taxon>Rhodothermia</taxon>
        <taxon>Rhodothermales</taxon>
        <taxon>Salisaetaceae</taxon>
        <taxon>Longibacter</taxon>
    </lineage>
</organism>
<dbReference type="AlphaFoldDB" id="A0A2A8CXK8"/>
<dbReference type="Proteomes" id="UP000220102">
    <property type="component" value="Unassembled WGS sequence"/>
</dbReference>
<protein>
    <recommendedName>
        <fullName evidence="3">Secretion system C-terminal sorting domain-containing protein</fullName>
    </recommendedName>
</protein>
<dbReference type="RefSeq" id="WP_098075306.1">
    <property type="nucleotide sequence ID" value="NZ_PDEQ01000004.1"/>
</dbReference>
<evidence type="ECO:0008006" key="3">
    <source>
        <dbReference type="Google" id="ProtNLM"/>
    </source>
</evidence>
<dbReference type="OrthoDB" id="1466765at2"/>
<sequence>MYVQVFAVVVSSSAFFSNETVPGDYTGSSQPGFNASFDTYSGGPYHTVESQLPVELSAFDVLPNGRNAILSWKTLSETNNDRFVIEHAAPGAGFATVGSVEGQGTTTQQTDYQFTVRDLAPGTHQFRLRQFDMDGASDLSEAISLDIGVNGLAVSRVSPHPIARAASVSISAETASPIKVELFNLLGQRVQTLYTGTVNSGRTKVVDIDADGIPSGTYFIRTTSNMGNDVQRISVVR</sequence>
<proteinExistence type="predicted"/>
<evidence type="ECO:0000313" key="1">
    <source>
        <dbReference type="EMBL" id="PEN13386.1"/>
    </source>
</evidence>
<reference evidence="1 2" key="1">
    <citation type="submission" date="2017-10" db="EMBL/GenBank/DDBJ databases">
        <title>Draft genome of Longibacter Salinarum.</title>
        <authorList>
            <person name="Goh K.M."/>
            <person name="Shamsir M.S."/>
            <person name="Lim S.W."/>
        </authorList>
    </citation>
    <scope>NUCLEOTIDE SEQUENCE [LARGE SCALE GENOMIC DNA]</scope>
    <source>
        <strain evidence="1 2">KCTC 52045</strain>
    </source>
</reference>
<comment type="caution">
    <text evidence="1">The sequence shown here is derived from an EMBL/GenBank/DDBJ whole genome shotgun (WGS) entry which is preliminary data.</text>
</comment>
<evidence type="ECO:0000313" key="2">
    <source>
        <dbReference type="Proteomes" id="UP000220102"/>
    </source>
</evidence>
<accession>A0A2A8CXK8</accession>